<dbReference type="EMBL" id="VSSQ01068358">
    <property type="protein sequence ID" value="MPN20563.1"/>
    <property type="molecule type" value="Genomic_DNA"/>
</dbReference>
<comment type="caution">
    <text evidence="1">The sequence shown here is derived from an EMBL/GenBank/DDBJ whole genome shotgun (WGS) entry which is preliminary data.</text>
</comment>
<protein>
    <submittedName>
        <fullName evidence="1">Uncharacterized protein</fullName>
    </submittedName>
</protein>
<organism evidence="1">
    <name type="scientific">bioreactor metagenome</name>
    <dbReference type="NCBI Taxonomy" id="1076179"/>
    <lineage>
        <taxon>unclassified sequences</taxon>
        <taxon>metagenomes</taxon>
        <taxon>ecological metagenomes</taxon>
    </lineage>
</organism>
<accession>A0A645G9I2</accession>
<evidence type="ECO:0000313" key="1">
    <source>
        <dbReference type="EMBL" id="MPN20563.1"/>
    </source>
</evidence>
<name>A0A645G9I2_9ZZZZ</name>
<reference evidence="1" key="1">
    <citation type="submission" date="2019-08" db="EMBL/GenBank/DDBJ databases">
        <authorList>
            <person name="Kucharzyk K."/>
            <person name="Murdoch R.W."/>
            <person name="Higgins S."/>
            <person name="Loffler F."/>
        </authorList>
    </citation>
    <scope>NUCLEOTIDE SEQUENCE</scope>
</reference>
<dbReference type="AlphaFoldDB" id="A0A645G9I2"/>
<gene>
    <name evidence="1" type="ORF">SDC9_167942</name>
</gene>
<proteinExistence type="predicted"/>
<sequence>MRVLELGAARQHLCREVEGKALIDAQGDILILIPILDLDEVILFIDVDVQLQLVNIAADR</sequence>